<comment type="caution">
    <text evidence="1">The sequence shown here is derived from an EMBL/GenBank/DDBJ whole genome shotgun (WGS) entry which is preliminary data.</text>
</comment>
<organism evidence="1 2">
    <name type="scientific">Litchfieldella anticariensis (strain DSM 16096 / CECT 5854 / CIP 108499 / LMG 22089 / FP35)</name>
    <name type="common">Halomonas anticariensis</name>
    <dbReference type="NCBI Taxonomy" id="1121939"/>
    <lineage>
        <taxon>Bacteria</taxon>
        <taxon>Pseudomonadati</taxon>
        <taxon>Pseudomonadota</taxon>
        <taxon>Gammaproteobacteria</taxon>
        <taxon>Oceanospirillales</taxon>
        <taxon>Halomonadaceae</taxon>
        <taxon>Litchfieldella</taxon>
    </lineage>
</organism>
<gene>
    <name evidence="1" type="ORF">L861_23345</name>
</gene>
<dbReference type="Proteomes" id="UP000014463">
    <property type="component" value="Unassembled WGS sequence"/>
</dbReference>
<dbReference type="EMBL" id="ASTJ01000022">
    <property type="protein sequence ID" value="EPC03248.1"/>
    <property type="molecule type" value="Genomic_DNA"/>
</dbReference>
<dbReference type="RefSeq" id="WP_016416170.1">
    <property type="nucleotide sequence ID" value="NZ_AUAB01000043.1"/>
</dbReference>
<sequence>MHVYRTALATRLSCHRAEFALLLAIYTRDEGGVIAFHGVEKWSSLQAYIVAHPELADQPAEHADLVGWPDSSLVWLGNTGIAVRWL</sequence>
<evidence type="ECO:0000313" key="1">
    <source>
        <dbReference type="EMBL" id="EPC03248.1"/>
    </source>
</evidence>
<proteinExistence type="predicted"/>
<name>S2KRW6_LITA3</name>
<reference evidence="1 2" key="1">
    <citation type="journal article" date="2013" name="Genome Announc.">
        <title>Draft genome sequence of the moderately halophilic gammaproteobacterium Halomonas anticariensis FP35.</title>
        <authorList>
            <person name="Tahrioui A."/>
            <person name="Quesada E."/>
            <person name="Llamas I."/>
        </authorList>
    </citation>
    <scope>NUCLEOTIDE SEQUENCE [LARGE SCALE GENOMIC DNA]</scope>
    <source>
        <strain evidence="2">DSM 16096 / CECT 5854 / LMG 22089 / FP35</strain>
    </source>
</reference>
<evidence type="ECO:0000313" key="2">
    <source>
        <dbReference type="Proteomes" id="UP000014463"/>
    </source>
</evidence>
<dbReference type="PATRIC" id="fig|1121939.11.peg.1668"/>
<dbReference type="AlphaFoldDB" id="S2KRW6"/>
<protein>
    <submittedName>
        <fullName evidence="1">Uncharacterized protein</fullName>
    </submittedName>
</protein>
<keyword evidence="2" id="KW-1185">Reference proteome</keyword>
<accession>S2KRW6</accession>